<comment type="caution">
    <text evidence="7">The sequence shown here is derived from an EMBL/GenBank/DDBJ whole genome shotgun (WGS) entry which is preliminary data.</text>
</comment>
<name>A0ABW7AXN0_9ACTN</name>
<accession>A0ABW7AXN0</accession>
<keyword evidence="5 6" id="KW-0472">Membrane</keyword>
<dbReference type="EMBL" id="JBICRM010000070">
    <property type="protein sequence ID" value="MFG1711116.1"/>
    <property type="molecule type" value="Genomic_DNA"/>
</dbReference>
<keyword evidence="2" id="KW-0813">Transport</keyword>
<dbReference type="RefSeq" id="WP_393177585.1">
    <property type="nucleotide sequence ID" value="NZ_JBICRM010000070.1"/>
</dbReference>
<keyword evidence="4 6" id="KW-1133">Transmembrane helix</keyword>
<evidence type="ECO:0000256" key="3">
    <source>
        <dbReference type="ARBA" id="ARBA00022692"/>
    </source>
</evidence>
<dbReference type="PANTHER" id="PTHR42718">
    <property type="entry name" value="MAJOR FACILITATOR SUPERFAMILY MULTIDRUG TRANSPORTER MFSC"/>
    <property type="match status" value="1"/>
</dbReference>
<evidence type="ECO:0000256" key="4">
    <source>
        <dbReference type="ARBA" id="ARBA00022989"/>
    </source>
</evidence>
<dbReference type="Gene3D" id="1.20.1720.10">
    <property type="entry name" value="Multidrug resistance protein D"/>
    <property type="match status" value="1"/>
</dbReference>
<organism evidence="7 8">
    <name type="scientific">Nonomuraea marmarensis</name>
    <dbReference type="NCBI Taxonomy" id="3351344"/>
    <lineage>
        <taxon>Bacteria</taxon>
        <taxon>Bacillati</taxon>
        <taxon>Actinomycetota</taxon>
        <taxon>Actinomycetes</taxon>
        <taxon>Streptosporangiales</taxon>
        <taxon>Streptosporangiaceae</taxon>
        <taxon>Nonomuraea</taxon>
    </lineage>
</organism>
<comment type="subcellular location">
    <subcellularLocation>
        <location evidence="1">Membrane</location>
        <topology evidence="1">Multi-pass membrane protein</topology>
    </subcellularLocation>
</comment>
<dbReference type="Pfam" id="PF07690">
    <property type="entry name" value="MFS_1"/>
    <property type="match status" value="1"/>
</dbReference>
<feature type="transmembrane region" description="Helical" evidence="6">
    <location>
        <begin position="48"/>
        <end position="68"/>
    </location>
</feature>
<keyword evidence="8" id="KW-1185">Reference proteome</keyword>
<sequence>MLAGPVVGGVLTSAFGWPAIFFINLPVDVIALVTLTRTPRSIPRPAPLDLTGQTTAIAGLAALTFAVIEAGAHGWTSPRVATAPAVFALAALPPPFHRGTHTSPMVPLGLFRSRTVSVTITTGLVLNLAFYGLVFALSLYFQQNPQQLRAHGRADVHSHDPC</sequence>
<dbReference type="InterPro" id="IPR011701">
    <property type="entry name" value="MFS"/>
</dbReference>
<gene>
    <name evidence="7" type="ORF">ACFLIM_48975</name>
</gene>
<evidence type="ECO:0000256" key="6">
    <source>
        <dbReference type="SAM" id="Phobius"/>
    </source>
</evidence>
<dbReference type="Proteomes" id="UP001603978">
    <property type="component" value="Unassembled WGS sequence"/>
</dbReference>
<evidence type="ECO:0000256" key="1">
    <source>
        <dbReference type="ARBA" id="ARBA00004141"/>
    </source>
</evidence>
<reference evidence="7 8" key="1">
    <citation type="submission" date="2024-10" db="EMBL/GenBank/DDBJ databases">
        <authorList>
            <person name="Topkara A.R."/>
            <person name="Saygin H."/>
        </authorList>
    </citation>
    <scope>NUCLEOTIDE SEQUENCE [LARGE SCALE GENOMIC DNA]</scope>
    <source>
        <strain evidence="7 8">M3C6</strain>
    </source>
</reference>
<protein>
    <submittedName>
        <fullName evidence="7">MFS transporter</fullName>
    </submittedName>
</protein>
<evidence type="ECO:0000313" key="8">
    <source>
        <dbReference type="Proteomes" id="UP001603978"/>
    </source>
</evidence>
<evidence type="ECO:0000313" key="7">
    <source>
        <dbReference type="EMBL" id="MFG1711116.1"/>
    </source>
</evidence>
<evidence type="ECO:0000256" key="2">
    <source>
        <dbReference type="ARBA" id="ARBA00022448"/>
    </source>
</evidence>
<keyword evidence="3 6" id="KW-0812">Transmembrane</keyword>
<feature type="transmembrane region" description="Helical" evidence="6">
    <location>
        <begin position="15"/>
        <end position="36"/>
    </location>
</feature>
<proteinExistence type="predicted"/>
<dbReference type="PANTHER" id="PTHR42718:SF9">
    <property type="entry name" value="MAJOR FACILITATOR SUPERFAMILY MULTIDRUG TRANSPORTER MFSC"/>
    <property type="match status" value="1"/>
</dbReference>
<dbReference type="SUPFAM" id="SSF103473">
    <property type="entry name" value="MFS general substrate transporter"/>
    <property type="match status" value="1"/>
</dbReference>
<feature type="transmembrane region" description="Helical" evidence="6">
    <location>
        <begin position="116"/>
        <end position="141"/>
    </location>
</feature>
<dbReference type="InterPro" id="IPR036259">
    <property type="entry name" value="MFS_trans_sf"/>
</dbReference>
<evidence type="ECO:0000256" key="5">
    <source>
        <dbReference type="ARBA" id="ARBA00023136"/>
    </source>
</evidence>